<keyword evidence="3" id="KW-0862">Zinc</keyword>
<feature type="domain" description="RING-type" evidence="5">
    <location>
        <begin position="242"/>
        <end position="300"/>
    </location>
</feature>
<keyword evidence="2 4" id="KW-0863">Zinc-finger</keyword>
<dbReference type="GO" id="GO:0008270">
    <property type="term" value="F:zinc ion binding"/>
    <property type="evidence" value="ECO:0007669"/>
    <property type="project" value="UniProtKB-KW"/>
</dbReference>
<gene>
    <name evidence="7" type="ORF">AWC38_SpisGene6961</name>
</gene>
<dbReference type="EMBL" id="LSMT01000086">
    <property type="protein sequence ID" value="PFX28273.1"/>
    <property type="molecule type" value="Genomic_DNA"/>
</dbReference>
<dbReference type="PROSITE" id="PS50908">
    <property type="entry name" value="RWD"/>
    <property type="match status" value="1"/>
</dbReference>
<dbReference type="Pfam" id="PF00097">
    <property type="entry name" value="zf-C3HC4"/>
    <property type="match status" value="1"/>
</dbReference>
<dbReference type="SUPFAM" id="SSF54495">
    <property type="entry name" value="UBC-like"/>
    <property type="match status" value="1"/>
</dbReference>
<dbReference type="InterPro" id="IPR013083">
    <property type="entry name" value="Znf_RING/FYVE/PHD"/>
</dbReference>
<dbReference type="PANTHER" id="PTHR40237">
    <property type="entry name" value="LD44813P"/>
    <property type="match status" value="1"/>
</dbReference>
<comment type="caution">
    <text evidence="7">The sequence shown here is derived from an EMBL/GenBank/DDBJ whole genome shotgun (WGS) entry which is preliminary data.</text>
</comment>
<evidence type="ECO:0000256" key="4">
    <source>
        <dbReference type="PROSITE-ProRule" id="PRU00175"/>
    </source>
</evidence>
<keyword evidence="8" id="KW-1185">Reference proteome</keyword>
<feature type="domain" description="RWD" evidence="6">
    <location>
        <begin position="15"/>
        <end position="116"/>
    </location>
</feature>
<dbReference type="AlphaFoldDB" id="A0A2B4SGS8"/>
<dbReference type="PANTHER" id="PTHR40237:SF1">
    <property type="entry name" value="LD44813P"/>
    <property type="match status" value="1"/>
</dbReference>
<dbReference type="Proteomes" id="UP000225706">
    <property type="component" value="Unassembled WGS sequence"/>
</dbReference>
<dbReference type="SMART" id="SM00184">
    <property type="entry name" value="RING"/>
    <property type="match status" value="1"/>
</dbReference>
<sequence>MALVSDPETQKAIENELEIVKKTLAEKVVGSEIISCHLVAVNVRITRTKFKNVIVLLQFPEKYPNSGILVELKSKTLPPRLLSKMMELCDQEAKKFLGKPQVIPMLIFVRRFLDENPLIACSDELQYVKSKLLSDTDELKIKQKAGVLNIRINQDKYHLDVKITVPDDYHSAAVKIELKDSNFPENLVRVFIGQAVDMARTCVEAPLRRRPKDPPFEPKPSLRLVCDFLVDQCARPCPQQRCPICQKRALPEEPKEAVTEPTDHQYVERVYCSHLFHYGCLDKYMKTPPFQGGKKCPACKQVIYHDRWKVTPKLAEERWAHHEAKKRELSEVVDFLGDCL</sequence>
<name>A0A2B4SGS8_STYPI</name>
<proteinExistence type="predicted"/>
<evidence type="ECO:0000256" key="2">
    <source>
        <dbReference type="ARBA" id="ARBA00022771"/>
    </source>
</evidence>
<dbReference type="InterPro" id="IPR016135">
    <property type="entry name" value="UBQ-conjugating_enzyme/RWD"/>
</dbReference>
<evidence type="ECO:0000259" key="5">
    <source>
        <dbReference type="PROSITE" id="PS50089"/>
    </source>
</evidence>
<dbReference type="SUPFAM" id="SSF57850">
    <property type="entry name" value="RING/U-box"/>
    <property type="match status" value="1"/>
</dbReference>
<dbReference type="InterPro" id="IPR001841">
    <property type="entry name" value="Znf_RING"/>
</dbReference>
<dbReference type="Gene3D" id="3.30.40.10">
    <property type="entry name" value="Zinc/RING finger domain, C3HC4 (zinc finger)"/>
    <property type="match status" value="1"/>
</dbReference>
<evidence type="ECO:0000256" key="1">
    <source>
        <dbReference type="ARBA" id="ARBA00022723"/>
    </source>
</evidence>
<reference evidence="8" key="1">
    <citation type="journal article" date="2017" name="bioRxiv">
        <title>Comparative analysis of the genomes of Stylophora pistillata and Acropora digitifera provides evidence for extensive differences between species of corals.</title>
        <authorList>
            <person name="Voolstra C.R."/>
            <person name="Li Y."/>
            <person name="Liew Y.J."/>
            <person name="Baumgarten S."/>
            <person name="Zoccola D."/>
            <person name="Flot J.-F."/>
            <person name="Tambutte S."/>
            <person name="Allemand D."/>
            <person name="Aranda M."/>
        </authorList>
    </citation>
    <scope>NUCLEOTIDE SEQUENCE [LARGE SCALE GENOMIC DNA]</scope>
</reference>
<evidence type="ECO:0000313" key="7">
    <source>
        <dbReference type="EMBL" id="PFX28273.1"/>
    </source>
</evidence>
<protein>
    <recommendedName>
        <fullName evidence="9">RWD domain-containing protein</fullName>
    </recommendedName>
</protein>
<organism evidence="7 8">
    <name type="scientific">Stylophora pistillata</name>
    <name type="common">Smooth cauliflower coral</name>
    <dbReference type="NCBI Taxonomy" id="50429"/>
    <lineage>
        <taxon>Eukaryota</taxon>
        <taxon>Metazoa</taxon>
        <taxon>Cnidaria</taxon>
        <taxon>Anthozoa</taxon>
        <taxon>Hexacorallia</taxon>
        <taxon>Scleractinia</taxon>
        <taxon>Astrocoeniina</taxon>
        <taxon>Pocilloporidae</taxon>
        <taxon>Stylophora</taxon>
    </lineage>
</organism>
<evidence type="ECO:0000313" key="8">
    <source>
        <dbReference type="Proteomes" id="UP000225706"/>
    </source>
</evidence>
<evidence type="ECO:0008006" key="9">
    <source>
        <dbReference type="Google" id="ProtNLM"/>
    </source>
</evidence>
<dbReference type="InterPro" id="IPR018957">
    <property type="entry name" value="Znf_C3HC4_RING-type"/>
</dbReference>
<dbReference type="OrthoDB" id="8062037at2759"/>
<evidence type="ECO:0000256" key="3">
    <source>
        <dbReference type="ARBA" id="ARBA00022833"/>
    </source>
</evidence>
<dbReference type="InterPro" id="IPR006575">
    <property type="entry name" value="RWD_dom"/>
</dbReference>
<dbReference type="PROSITE" id="PS50089">
    <property type="entry name" value="ZF_RING_2"/>
    <property type="match status" value="1"/>
</dbReference>
<accession>A0A2B4SGS8</accession>
<keyword evidence="1" id="KW-0479">Metal-binding</keyword>
<evidence type="ECO:0000259" key="6">
    <source>
        <dbReference type="PROSITE" id="PS50908"/>
    </source>
</evidence>